<evidence type="ECO:0000313" key="2">
    <source>
        <dbReference type="EMBL" id="KIJ27732.1"/>
    </source>
</evidence>
<gene>
    <name evidence="2" type="ORF">M422DRAFT_271094</name>
</gene>
<dbReference type="EMBL" id="KN837326">
    <property type="protein sequence ID" value="KIJ27732.1"/>
    <property type="molecule type" value="Genomic_DNA"/>
</dbReference>
<protein>
    <submittedName>
        <fullName evidence="2">Uncharacterized protein</fullName>
    </submittedName>
</protein>
<feature type="region of interest" description="Disordered" evidence="1">
    <location>
        <begin position="179"/>
        <end position="218"/>
    </location>
</feature>
<feature type="region of interest" description="Disordered" evidence="1">
    <location>
        <begin position="76"/>
        <end position="97"/>
    </location>
</feature>
<feature type="compositionally biased region" description="Acidic residues" evidence="1">
    <location>
        <begin position="78"/>
        <end position="91"/>
    </location>
</feature>
<evidence type="ECO:0000313" key="3">
    <source>
        <dbReference type="Proteomes" id="UP000054279"/>
    </source>
</evidence>
<keyword evidence="3" id="KW-1185">Reference proteome</keyword>
<proteinExistence type="predicted"/>
<dbReference type="AlphaFoldDB" id="A0A0C9UFD9"/>
<name>A0A0C9UFD9_SPHS4</name>
<reference evidence="2 3" key="1">
    <citation type="submission" date="2014-06" db="EMBL/GenBank/DDBJ databases">
        <title>Evolutionary Origins and Diversification of the Mycorrhizal Mutualists.</title>
        <authorList>
            <consortium name="DOE Joint Genome Institute"/>
            <consortium name="Mycorrhizal Genomics Consortium"/>
            <person name="Kohler A."/>
            <person name="Kuo A."/>
            <person name="Nagy L.G."/>
            <person name="Floudas D."/>
            <person name="Copeland A."/>
            <person name="Barry K.W."/>
            <person name="Cichocki N."/>
            <person name="Veneault-Fourrey C."/>
            <person name="LaButti K."/>
            <person name="Lindquist E.A."/>
            <person name="Lipzen A."/>
            <person name="Lundell T."/>
            <person name="Morin E."/>
            <person name="Murat C."/>
            <person name="Riley R."/>
            <person name="Ohm R."/>
            <person name="Sun H."/>
            <person name="Tunlid A."/>
            <person name="Henrissat B."/>
            <person name="Grigoriev I.V."/>
            <person name="Hibbett D.S."/>
            <person name="Martin F."/>
        </authorList>
    </citation>
    <scope>NUCLEOTIDE SEQUENCE [LARGE SCALE GENOMIC DNA]</scope>
    <source>
        <strain evidence="2 3">SS14</strain>
    </source>
</reference>
<evidence type="ECO:0000256" key="1">
    <source>
        <dbReference type="SAM" id="MobiDB-lite"/>
    </source>
</evidence>
<organism evidence="2 3">
    <name type="scientific">Sphaerobolus stellatus (strain SS14)</name>
    <dbReference type="NCBI Taxonomy" id="990650"/>
    <lineage>
        <taxon>Eukaryota</taxon>
        <taxon>Fungi</taxon>
        <taxon>Dikarya</taxon>
        <taxon>Basidiomycota</taxon>
        <taxon>Agaricomycotina</taxon>
        <taxon>Agaricomycetes</taxon>
        <taxon>Phallomycetidae</taxon>
        <taxon>Geastrales</taxon>
        <taxon>Sphaerobolaceae</taxon>
        <taxon>Sphaerobolus</taxon>
    </lineage>
</organism>
<dbReference type="HOGENOM" id="CLU_1267598_0_0_1"/>
<sequence length="218" mass="23830">MAVLLKADALGQSSLALPSIPIPNSASEAHTLHAQTIVAYLSVTTPPLDPMDLSPIAKIAAIITDILNKSPEALFDANETEPTPDEEEETAISDSESVAMDTGDEFDFIHFCQYSGHLADPLSMLRAWYIWDMNFGPESLEDYKFLYGSIMDLAVKLQHLIKINQPTSQLQPTMLMTTQLTNNPNPLPPPPSTSLKHPGSPLLSQRPTLIPISPKKSQ</sequence>
<dbReference type="Proteomes" id="UP000054279">
    <property type="component" value="Unassembled WGS sequence"/>
</dbReference>
<accession>A0A0C9UFD9</accession>